<feature type="chain" id="PRO_5035803304" description="Cadherin domain-containing protein" evidence="10">
    <location>
        <begin position="28"/>
        <end position="1249"/>
    </location>
</feature>
<keyword evidence="4 8" id="KW-0106">Calcium</keyword>
<keyword evidence="5 9" id="KW-1133">Transmembrane helix</keyword>
<evidence type="ECO:0000256" key="5">
    <source>
        <dbReference type="ARBA" id="ARBA00022989"/>
    </source>
</evidence>
<dbReference type="GO" id="GO:0005886">
    <property type="term" value="C:plasma membrane"/>
    <property type="evidence" value="ECO:0007669"/>
    <property type="project" value="InterPro"/>
</dbReference>
<feature type="transmembrane region" description="Helical" evidence="9">
    <location>
        <begin position="994"/>
        <end position="1020"/>
    </location>
</feature>
<evidence type="ECO:0000256" key="6">
    <source>
        <dbReference type="ARBA" id="ARBA00023136"/>
    </source>
</evidence>
<keyword evidence="3" id="KW-0677">Repeat</keyword>
<dbReference type="SMART" id="SM00112">
    <property type="entry name" value="CA"/>
    <property type="match status" value="6"/>
</dbReference>
<dbReference type="GO" id="GO:0005509">
    <property type="term" value="F:calcium ion binding"/>
    <property type="evidence" value="ECO:0007669"/>
    <property type="project" value="UniProtKB-UniRule"/>
</dbReference>
<organism evidence="12 13">
    <name type="scientific">Paragonimus westermani</name>
    <dbReference type="NCBI Taxonomy" id="34504"/>
    <lineage>
        <taxon>Eukaryota</taxon>
        <taxon>Metazoa</taxon>
        <taxon>Spiralia</taxon>
        <taxon>Lophotrochozoa</taxon>
        <taxon>Platyhelminthes</taxon>
        <taxon>Trematoda</taxon>
        <taxon>Digenea</taxon>
        <taxon>Plagiorchiida</taxon>
        <taxon>Troglotremata</taxon>
        <taxon>Troglotrematidae</taxon>
        <taxon>Paragonimus</taxon>
    </lineage>
</organism>
<proteinExistence type="predicted"/>
<dbReference type="InterPro" id="IPR002126">
    <property type="entry name" value="Cadherin-like_dom"/>
</dbReference>
<evidence type="ECO:0000256" key="10">
    <source>
        <dbReference type="SAM" id="SignalP"/>
    </source>
</evidence>
<keyword evidence="7" id="KW-0325">Glycoprotein</keyword>
<evidence type="ECO:0000256" key="8">
    <source>
        <dbReference type="PROSITE-ProRule" id="PRU00043"/>
    </source>
</evidence>
<sequence>MQSYFVDIYAMLLVTANLLLSTTTVNSIQEVTYRIREHPKPYHLIGNLFQSAGILETVRHVRLDSLESEWLEWFQIDRQTGDLFTRPEATTRLDHEKLCRVTLPNEHFVNPGHACKINLLASVNKKLLVKVTFVILDINDNAPVFIGSELKAGEKELMLDETSMPNVTKLQLPRAFDADSGGHKHLFYYMNPTSDHFRLVHLSERSDSAGGTEELYLLLTKQLDYEKVPTFRFNLTACDTELVGRVSNEGERHCNSLPIHITVINTNDEKPVFENRKYSVVIKETIPVHHQILTVKASDADYPPFNQINYHMIPDRKLSHELFLVDKLTGVVTLAKQLPGPGVYQFQIMATNEEISLLNHSVVFTPLRQLTDYFGDVTTVSVHVLDTNDHPPEITLQKSAETKDYLLNITNPEVQGFVPNDRSVFLCVTENIRSPVTLAYFLISDEDTDENAEINCTLLNSEYASGDFYVYSGLRLNMVSKMSTYKSVFRLTLETSIDAETFVPNKLLKLNSMIPQESRVVGFTDLSILCRDNGTPSLTGYVKIYVGVNDVDEFYPEVTINVLSNRAFLSNSKVEDHSYMYNMSLWEDLEVGTVFLRLNITDRDAISLPRLRTSLSSNNLEANETTGELFITNLYDYESQKFDMIRLTVHELGANSELARATVCIHIVLLDINDNSPVFTIPPLETTSLQPPPLYKRNEKFDGIRTMVIEEEQPVNTSLGRIFAVDADTYGNGEIIFFLAEVSPVIYKPHDTEQFVNNEYIPKIVIGKNGVLWSRHKLDREKTPLIDILVGAHDLGEPRLTTYTSLRIILKDINDHAPVWQFPTPTDFLVKVLKSSLSVNSTITRIRATDLDDAQQNARLSYSLMPHSNTSGNFESDISLACYVSQKFLTVHSQSGEIKTTNSLSKLPAGFMDVWLVVTDHGVVPRQSISKLVLYLADSPSQFSEDQLPLSYQQPSNWIVTKIRAIKSSNLADVLDSLTGTSGKITYLQHNSSLPMFVAAAASSFLFLFVIVCTVLLLGIRRRTIKRVKEKRTECSQSATEGPHEKSMLRQDLSMTPDFKPNTLVIPAFTKTQRACDERTEAGNLESVVFHKRNFSVSHSSRTTEVVDCSCTETRNGNIIKLRNTINSNDSLPTACATSTSAVDLSTSAIPLSIVTVSPEVYSVAACVTDMEIVHSEMLKFPNLFTSVVPVCHVPPDFIPSDQCEKRRQENPSVFNLKPVLFTQNMEKSECLVSLNVPLQNISNSHEND</sequence>
<accession>A0A8T0DTA3</accession>
<dbReference type="PRINTS" id="PR00205">
    <property type="entry name" value="CADHERIN"/>
</dbReference>
<protein>
    <recommendedName>
        <fullName evidence="11">Cadherin domain-containing protein</fullName>
    </recommendedName>
</protein>
<feature type="domain" description="Cadherin" evidence="11">
    <location>
        <begin position="701"/>
        <end position="820"/>
    </location>
</feature>
<evidence type="ECO:0000256" key="7">
    <source>
        <dbReference type="ARBA" id="ARBA00023180"/>
    </source>
</evidence>
<comment type="subcellular location">
    <subcellularLocation>
        <location evidence="1">Membrane</location>
        <topology evidence="1">Single-pass membrane protein</topology>
    </subcellularLocation>
</comment>
<feature type="domain" description="Cadherin" evidence="11">
    <location>
        <begin position="824"/>
        <end position="951"/>
    </location>
</feature>
<dbReference type="Gene3D" id="2.60.40.60">
    <property type="entry name" value="Cadherins"/>
    <property type="match status" value="7"/>
</dbReference>
<dbReference type="Proteomes" id="UP000699462">
    <property type="component" value="Unassembled WGS sequence"/>
</dbReference>
<evidence type="ECO:0000313" key="13">
    <source>
        <dbReference type="Proteomes" id="UP000699462"/>
    </source>
</evidence>
<dbReference type="AlphaFoldDB" id="A0A8T0DTA3"/>
<gene>
    <name evidence="12" type="ORF">P879_03385</name>
</gene>
<keyword evidence="10" id="KW-0732">Signal</keyword>
<evidence type="ECO:0000256" key="2">
    <source>
        <dbReference type="ARBA" id="ARBA00022692"/>
    </source>
</evidence>
<dbReference type="InterPro" id="IPR020894">
    <property type="entry name" value="Cadherin_CS"/>
</dbReference>
<evidence type="ECO:0000313" key="12">
    <source>
        <dbReference type="EMBL" id="KAF8570983.1"/>
    </source>
</evidence>
<keyword evidence="2 9" id="KW-0812">Transmembrane</keyword>
<dbReference type="PROSITE" id="PS50268">
    <property type="entry name" value="CADHERIN_2"/>
    <property type="match status" value="6"/>
</dbReference>
<dbReference type="PANTHER" id="PTHR24028:SF146">
    <property type="entry name" value="CADHERIN 96CB, ISOFORM D-RELATED"/>
    <property type="match status" value="1"/>
</dbReference>
<reference evidence="12 13" key="1">
    <citation type="submission" date="2019-07" db="EMBL/GenBank/DDBJ databases">
        <title>Annotation for the trematode Paragonimus westermani.</title>
        <authorList>
            <person name="Choi Y.-J."/>
        </authorList>
    </citation>
    <scope>NUCLEOTIDE SEQUENCE [LARGE SCALE GENOMIC DNA]</scope>
    <source>
        <strain evidence="12">180907_Pwestermani</strain>
    </source>
</reference>
<feature type="domain" description="Cadherin" evidence="11">
    <location>
        <begin position="274"/>
        <end position="394"/>
    </location>
</feature>
<evidence type="ECO:0000256" key="4">
    <source>
        <dbReference type="ARBA" id="ARBA00022837"/>
    </source>
</evidence>
<dbReference type="PANTHER" id="PTHR24028">
    <property type="entry name" value="CADHERIN-87A"/>
    <property type="match status" value="1"/>
</dbReference>
<dbReference type="InterPro" id="IPR015919">
    <property type="entry name" value="Cadherin-like_sf"/>
</dbReference>
<dbReference type="GO" id="GO:0007156">
    <property type="term" value="P:homophilic cell adhesion via plasma membrane adhesion molecules"/>
    <property type="evidence" value="ECO:0007669"/>
    <property type="project" value="InterPro"/>
</dbReference>
<feature type="signal peptide" evidence="10">
    <location>
        <begin position="1"/>
        <end position="27"/>
    </location>
</feature>
<keyword evidence="6 9" id="KW-0472">Membrane</keyword>
<dbReference type="EMBL" id="JTDF01000783">
    <property type="protein sequence ID" value="KAF8570983.1"/>
    <property type="molecule type" value="Genomic_DNA"/>
</dbReference>
<dbReference type="SUPFAM" id="SSF49313">
    <property type="entry name" value="Cadherin-like"/>
    <property type="match status" value="5"/>
</dbReference>
<feature type="domain" description="Cadherin" evidence="11">
    <location>
        <begin position="428"/>
        <end position="558"/>
    </location>
</feature>
<feature type="domain" description="Cadherin" evidence="11">
    <location>
        <begin position="151"/>
        <end position="273"/>
    </location>
</feature>
<comment type="caution">
    <text evidence="12">The sequence shown here is derived from an EMBL/GenBank/DDBJ whole genome shotgun (WGS) entry which is preliminary data.</text>
</comment>
<dbReference type="OrthoDB" id="6252479at2759"/>
<evidence type="ECO:0000256" key="1">
    <source>
        <dbReference type="ARBA" id="ARBA00004167"/>
    </source>
</evidence>
<dbReference type="Pfam" id="PF00028">
    <property type="entry name" value="Cadherin"/>
    <property type="match status" value="2"/>
</dbReference>
<evidence type="ECO:0000256" key="3">
    <source>
        <dbReference type="ARBA" id="ARBA00022737"/>
    </source>
</evidence>
<dbReference type="CDD" id="cd11304">
    <property type="entry name" value="Cadherin_repeat"/>
    <property type="match status" value="5"/>
</dbReference>
<evidence type="ECO:0000256" key="9">
    <source>
        <dbReference type="SAM" id="Phobius"/>
    </source>
</evidence>
<name>A0A8T0DTA3_9TREM</name>
<evidence type="ECO:0000259" key="11">
    <source>
        <dbReference type="PROSITE" id="PS50268"/>
    </source>
</evidence>
<feature type="domain" description="Cadherin" evidence="11">
    <location>
        <begin position="577"/>
        <end position="679"/>
    </location>
</feature>
<keyword evidence="13" id="KW-1185">Reference proteome</keyword>
<dbReference type="InterPro" id="IPR050174">
    <property type="entry name" value="Protocadherin/Cadherin-CA"/>
</dbReference>
<dbReference type="PROSITE" id="PS00232">
    <property type="entry name" value="CADHERIN_1"/>
    <property type="match status" value="2"/>
</dbReference>